<evidence type="ECO:0000313" key="2">
    <source>
        <dbReference type="Proteomes" id="UP000828251"/>
    </source>
</evidence>
<keyword evidence="2" id="KW-1185">Reference proteome</keyword>
<dbReference type="AlphaFoldDB" id="A0A9D4A0I9"/>
<reference evidence="1 2" key="1">
    <citation type="journal article" date="2021" name="Plant Biotechnol. J.">
        <title>Multi-omics assisted identification of the key and species-specific regulatory components of drought-tolerant mechanisms in Gossypium stocksii.</title>
        <authorList>
            <person name="Yu D."/>
            <person name="Ke L."/>
            <person name="Zhang D."/>
            <person name="Wu Y."/>
            <person name="Sun Y."/>
            <person name="Mei J."/>
            <person name="Sun J."/>
            <person name="Sun Y."/>
        </authorList>
    </citation>
    <scope>NUCLEOTIDE SEQUENCE [LARGE SCALE GENOMIC DNA]</scope>
    <source>
        <strain evidence="2">cv. E1</strain>
        <tissue evidence="1">Leaf</tissue>
    </source>
</reference>
<comment type="caution">
    <text evidence="1">The sequence shown here is derived from an EMBL/GenBank/DDBJ whole genome shotgun (WGS) entry which is preliminary data.</text>
</comment>
<protein>
    <submittedName>
        <fullName evidence="1">Uncharacterized protein</fullName>
    </submittedName>
</protein>
<gene>
    <name evidence="1" type="ORF">J1N35_021802</name>
</gene>
<name>A0A9D4A0I9_9ROSI</name>
<dbReference type="Proteomes" id="UP000828251">
    <property type="component" value="Unassembled WGS sequence"/>
</dbReference>
<proteinExistence type="predicted"/>
<sequence>MGESLHYFTLNIKDWNKSVYGHIGICKRDRNTKFFHSRMIQRRKHNQISALKNERGEWIYDEEELQSKASKFFQKLYDEQPKQLMDLPISYFSNLD</sequence>
<dbReference type="EMBL" id="JAIQCV010000007">
    <property type="protein sequence ID" value="KAH1082041.1"/>
    <property type="molecule type" value="Genomic_DNA"/>
</dbReference>
<dbReference type="OrthoDB" id="1002598at2759"/>
<organism evidence="1 2">
    <name type="scientific">Gossypium stocksii</name>
    <dbReference type="NCBI Taxonomy" id="47602"/>
    <lineage>
        <taxon>Eukaryota</taxon>
        <taxon>Viridiplantae</taxon>
        <taxon>Streptophyta</taxon>
        <taxon>Embryophyta</taxon>
        <taxon>Tracheophyta</taxon>
        <taxon>Spermatophyta</taxon>
        <taxon>Magnoliopsida</taxon>
        <taxon>eudicotyledons</taxon>
        <taxon>Gunneridae</taxon>
        <taxon>Pentapetalae</taxon>
        <taxon>rosids</taxon>
        <taxon>malvids</taxon>
        <taxon>Malvales</taxon>
        <taxon>Malvaceae</taxon>
        <taxon>Malvoideae</taxon>
        <taxon>Gossypium</taxon>
    </lineage>
</organism>
<accession>A0A9D4A0I9</accession>
<evidence type="ECO:0000313" key="1">
    <source>
        <dbReference type="EMBL" id="KAH1082041.1"/>
    </source>
</evidence>